<dbReference type="EMBL" id="SLUM01000005">
    <property type="protein sequence ID" value="TCL59634.1"/>
    <property type="molecule type" value="Genomic_DNA"/>
</dbReference>
<evidence type="ECO:0000313" key="2">
    <source>
        <dbReference type="Proteomes" id="UP000295184"/>
    </source>
</evidence>
<accession>A0A4R1R2M1</accession>
<comment type="caution">
    <text evidence="1">The sequence shown here is derived from an EMBL/GenBank/DDBJ whole genome shotgun (WGS) entry which is preliminary data.</text>
</comment>
<dbReference type="AlphaFoldDB" id="A0A4R1R2M1"/>
<sequence length="162" mass="17897">MLRLKPISLRDANEYVRKYHRHHKPVAGHKFSIGCEADGELVGVIIAGRPVSRYLDDGFTLEVTRLCTNGAKNACSFLYGAAARAAAAMGYKHIITYTLESENGASLRASGWICQGKAGGLRWTGKRQPKEDQYPAQMKLRYEKQLRKEETVNGICSGPEGP</sequence>
<dbReference type="STRING" id="1650663.GCA_001486665_03384"/>
<organism evidence="1 2">
    <name type="scientific">Allofournierella massiliensis</name>
    <dbReference type="NCBI Taxonomy" id="1650663"/>
    <lineage>
        <taxon>Bacteria</taxon>
        <taxon>Bacillati</taxon>
        <taxon>Bacillota</taxon>
        <taxon>Clostridia</taxon>
        <taxon>Eubacteriales</taxon>
        <taxon>Oscillospiraceae</taxon>
        <taxon>Allofournierella</taxon>
    </lineage>
</organism>
<name>A0A4R1R2M1_9FIRM</name>
<dbReference type="InterPro" id="IPR053780">
    <property type="entry name" value="Gp66-like"/>
</dbReference>
<dbReference type="NCBIfam" id="NF045478">
    <property type="entry name" value="XF1762_fam"/>
    <property type="match status" value="1"/>
</dbReference>
<dbReference type="Pfam" id="PF25680">
    <property type="entry name" value="Mom"/>
    <property type="match status" value="1"/>
</dbReference>
<protein>
    <recommendedName>
        <fullName evidence="3">N-acetyltransferase domain-containing protein</fullName>
    </recommendedName>
</protein>
<dbReference type="Proteomes" id="UP000295184">
    <property type="component" value="Unassembled WGS sequence"/>
</dbReference>
<dbReference type="InterPro" id="IPR057895">
    <property type="entry name" value="Mom"/>
</dbReference>
<gene>
    <name evidence="1" type="ORF">EDD77_10580</name>
</gene>
<dbReference type="RefSeq" id="WP_058966960.1">
    <property type="nucleotide sequence ID" value="NZ_CABKVM010000019.1"/>
</dbReference>
<evidence type="ECO:0000313" key="1">
    <source>
        <dbReference type="EMBL" id="TCL59634.1"/>
    </source>
</evidence>
<proteinExistence type="predicted"/>
<evidence type="ECO:0008006" key="3">
    <source>
        <dbReference type="Google" id="ProtNLM"/>
    </source>
</evidence>
<reference evidence="1 2" key="1">
    <citation type="submission" date="2019-03" db="EMBL/GenBank/DDBJ databases">
        <title>Genomic Encyclopedia of Type Strains, Phase IV (KMG-IV): sequencing the most valuable type-strain genomes for metagenomic binning, comparative biology and taxonomic classification.</title>
        <authorList>
            <person name="Goeker M."/>
        </authorList>
    </citation>
    <scope>NUCLEOTIDE SEQUENCE [LARGE SCALE GENOMIC DNA]</scope>
    <source>
        <strain evidence="1 2">DSM 100451</strain>
    </source>
</reference>
<dbReference type="OrthoDB" id="1653618at2"/>